<name>A0A5K7Z9R3_9BACT</name>
<evidence type="ECO:0000259" key="1">
    <source>
        <dbReference type="Pfam" id="PF01208"/>
    </source>
</evidence>
<proteinExistence type="predicted"/>
<organism evidence="2 3">
    <name type="scientific">Desulfosarcina widdelii</name>
    <dbReference type="NCBI Taxonomy" id="947919"/>
    <lineage>
        <taxon>Bacteria</taxon>
        <taxon>Pseudomonadati</taxon>
        <taxon>Thermodesulfobacteriota</taxon>
        <taxon>Desulfobacteria</taxon>
        <taxon>Desulfobacterales</taxon>
        <taxon>Desulfosarcinaceae</taxon>
        <taxon>Desulfosarcina</taxon>
    </lineage>
</organism>
<keyword evidence="3" id="KW-1185">Reference proteome</keyword>
<protein>
    <recommendedName>
        <fullName evidence="1">Uroporphyrinogen decarboxylase (URO-D) domain-containing protein</fullName>
    </recommendedName>
</protein>
<dbReference type="GO" id="GO:0006779">
    <property type="term" value="P:porphyrin-containing compound biosynthetic process"/>
    <property type="evidence" value="ECO:0007669"/>
    <property type="project" value="InterPro"/>
</dbReference>
<dbReference type="AlphaFoldDB" id="A0A5K7Z9R3"/>
<dbReference type="PANTHER" id="PTHR47099">
    <property type="entry name" value="METHYLCOBAMIDE:COM METHYLTRANSFERASE MTBA"/>
    <property type="match status" value="1"/>
</dbReference>
<accession>A0A5K7Z9R3</accession>
<sequence>MNGKQRILTALEIKEPDCVPLYIHGINEAPIIGIGKHLTDGLPEPRDFRLMDDEEKLKLVDTLFMIHETFDIDGITTFEIGHESRVDDLHVKDGFGVVYKLSSHGIPVPVGHPVTTPEQLEAFEPPEPKIEDLGLLYLAKERFKEQKATFWLMRGTFVRSWRLTGLTNLMMNMISNPDFVHAVARMTLDFNLAQLDLLVEAGLDVLVVEDDIATTNMPLISPEHFKSFVNQYNRQIVEKAHAKGLKVVRHSDGNLWPIMDILIETGYDGINPLEPQAGMHMKKVKDYCGDKLCLLGNIDCVDLLPSGTPEQVEQAVIQTIEDGAEGGGLILCSSNSLHPGVNPENCMAMFKAARKHGRYQR</sequence>
<evidence type="ECO:0000313" key="2">
    <source>
        <dbReference type="EMBL" id="BBO75204.1"/>
    </source>
</evidence>
<dbReference type="RefSeq" id="WP_155304146.1">
    <property type="nucleotide sequence ID" value="NZ_AP021875.1"/>
</dbReference>
<dbReference type="PANTHER" id="PTHR47099:SF1">
    <property type="entry name" value="METHYLCOBAMIDE:COM METHYLTRANSFERASE MTBA"/>
    <property type="match status" value="1"/>
</dbReference>
<dbReference type="KEGG" id="dwd:DSCW_26210"/>
<dbReference type="InterPro" id="IPR052024">
    <property type="entry name" value="Methanogen_methyltrans"/>
</dbReference>
<dbReference type="EMBL" id="AP021875">
    <property type="protein sequence ID" value="BBO75204.1"/>
    <property type="molecule type" value="Genomic_DNA"/>
</dbReference>
<dbReference type="InterPro" id="IPR038071">
    <property type="entry name" value="UROD/MetE-like_sf"/>
</dbReference>
<dbReference type="SUPFAM" id="SSF51726">
    <property type="entry name" value="UROD/MetE-like"/>
    <property type="match status" value="1"/>
</dbReference>
<feature type="domain" description="Uroporphyrinogen decarboxylase (URO-D)" evidence="1">
    <location>
        <begin position="91"/>
        <end position="356"/>
    </location>
</feature>
<dbReference type="GO" id="GO:0004853">
    <property type="term" value="F:uroporphyrinogen decarboxylase activity"/>
    <property type="evidence" value="ECO:0007669"/>
    <property type="project" value="InterPro"/>
</dbReference>
<dbReference type="Pfam" id="PF01208">
    <property type="entry name" value="URO-D"/>
    <property type="match status" value="1"/>
</dbReference>
<dbReference type="Proteomes" id="UP000427769">
    <property type="component" value="Chromosome"/>
</dbReference>
<dbReference type="InterPro" id="IPR000257">
    <property type="entry name" value="Uroporphyrinogen_deCOase"/>
</dbReference>
<reference evidence="2 3" key="1">
    <citation type="submission" date="2019-11" db="EMBL/GenBank/DDBJ databases">
        <title>Comparative genomics of hydrocarbon-degrading Desulfosarcina strains.</title>
        <authorList>
            <person name="Watanabe M."/>
            <person name="Kojima H."/>
            <person name="Fukui M."/>
        </authorList>
    </citation>
    <scope>NUCLEOTIDE SEQUENCE [LARGE SCALE GENOMIC DNA]</scope>
    <source>
        <strain evidence="2 3">PP31</strain>
    </source>
</reference>
<evidence type="ECO:0000313" key="3">
    <source>
        <dbReference type="Proteomes" id="UP000427769"/>
    </source>
</evidence>
<dbReference type="OrthoDB" id="5423068at2"/>
<dbReference type="Gene3D" id="3.20.20.210">
    <property type="match status" value="1"/>
</dbReference>
<gene>
    <name evidence="2" type="ORF">DSCW_26210</name>
</gene>